<comment type="caution">
    <text evidence="1">The sequence shown here is derived from an EMBL/GenBank/DDBJ whole genome shotgun (WGS) entry which is preliminary data.</text>
</comment>
<sequence>MKFIPVKKLPMTKEQGCWFIFKRSNVKKHPYVLGHWNPMINLWVIAGNLVEHKELHAEGYTHFVKIEEE</sequence>
<dbReference type="EMBL" id="MHWW01000015">
    <property type="protein sequence ID" value="OHB14715.1"/>
    <property type="molecule type" value="Genomic_DNA"/>
</dbReference>
<accession>A0A1G2UZC3</accession>
<protein>
    <submittedName>
        <fullName evidence="1">Uncharacterized protein</fullName>
    </submittedName>
</protein>
<name>A0A1G2UZC3_9BACT</name>
<proteinExistence type="predicted"/>
<organism evidence="1 2">
    <name type="scientific">Candidatus Zambryskibacteria bacterium RIFOXYC1_FULL_39_10</name>
    <dbReference type="NCBI Taxonomy" id="1802779"/>
    <lineage>
        <taxon>Bacteria</taxon>
        <taxon>Candidatus Zambryskiibacteriota</taxon>
    </lineage>
</organism>
<dbReference type="AlphaFoldDB" id="A0A1G2UZC3"/>
<evidence type="ECO:0000313" key="1">
    <source>
        <dbReference type="EMBL" id="OHB14715.1"/>
    </source>
</evidence>
<reference evidence="1 2" key="1">
    <citation type="journal article" date="2016" name="Nat. Commun.">
        <title>Thousands of microbial genomes shed light on interconnected biogeochemical processes in an aquifer system.</title>
        <authorList>
            <person name="Anantharaman K."/>
            <person name="Brown C.T."/>
            <person name="Hug L.A."/>
            <person name="Sharon I."/>
            <person name="Castelle C.J."/>
            <person name="Probst A.J."/>
            <person name="Thomas B.C."/>
            <person name="Singh A."/>
            <person name="Wilkins M.J."/>
            <person name="Karaoz U."/>
            <person name="Brodie E.L."/>
            <person name="Williams K.H."/>
            <person name="Hubbard S.S."/>
            <person name="Banfield J.F."/>
        </authorList>
    </citation>
    <scope>NUCLEOTIDE SEQUENCE [LARGE SCALE GENOMIC DNA]</scope>
</reference>
<evidence type="ECO:0000313" key="2">
    <source>
        <dbReference type="Proteomes" id="UP000177697"/>
    </source>
</evidence>
<gene>
    <name evidence="1" type="ORF">A2431_01280</name>
</gene>
<dbReference type="Proteomes" id="UP000177697">
    <property type="component" value="Unassembled WGS sequence"/>
</dbReference>